<dbReference type="InterPro" id="IPR038116">
    <property type="entry name" value="TrpR-like_sf"/>
</dbReference>
<proteinExistence type="predicted"/>
<dbReference type="Pfam" id="PF01371">
    <property type="entry name" value="Trp_repressor"/>
    <property type="match status" value="1"/>
</dbReference>
<gene>
    <name evidence="1" type="ORF">SAMN05518846_103363</name>
</gene>
<dbReference type="PANTHER" id="PTHR40080:SF1">
    <property type="entry name" value="TRPR-LIKE PROTEIN YERC_YECD"/>
    <property type="match status" value="1"/>
</dbReference>
<sequence length="99" mass="11323">MNNMQLEKLKGKGIEQLFEAVLSLETIEECYQFFDDLCTVNEMQSLAQRLEVARMLRKGFTYNQIEGETGASTATISRVKRCLNYGNDGYQMALERIGK</sequence>
<dbReference type="PIRSF" id="PIRSF012508">
    <property type="entry name" value="YerC"/>
    <property type="match status" value="1"/>
</dbReference>
<dbReference type="InterPro" id="IPR000831">
    <property type="entry name" value="Trp_repress"/>
</dbReference>
<accession>A0A1I3RC11</accession>
<organism evidence="1 2">
    <name type="scientific">Brevibacillus centrosporus</name>
    <dbReference type="NCBI Taxonomy" id="54910"/>
    <lineage>
        <taxon>Bacteria</taxon>
        <taxon>Bacillati</taxon>
        <taxon>Bacillota</taxon>
        <taxon>Bacilli</taxon>
        <taxon>Bacillales</taxon>
        <taxon>Paenibacillaceae</taxon>
        <taxon>Brevibacillus</taxon>
    </lineage>
</organism>
<dbReference type="GO" id="GO:0043565">
    <property type="term" value="F:sequence-specific DNA binding"/>
    <property type="evidence" value="ECO:0007669"/>
    <property type="project" value="InterPro"/>
</dbReference>
<dbReference type="EMBL" id="FORT01000003">
    <property type="protein sequence ID" value="SFJ43755.1"/>
    <property type="molecule type" value="Genomic_DNA"/>
</dbReference>
<protein>
    <submittedName>
        <fullName evidence="1">Trp operon repressor family</fullName>
    </submittedName>
</protein>
<dbReference type="NCBIfam" id="TIGR02531">
    <property type="entry name" value="yecD_yerC"/>
    <property type="match status" value="1"/>
</dbReference>
<reference evidence="2" key="1">
    <citation type="submission" date="2016-10" db="EMBL/GenBank/DDBJ databases">
        <authorList>
            <person name="Varghese N."/>
            <person name="Submissions S."/>
        </authorList>
    </citation>
    <scope>NUCLEOTIDE SEQUENCE [LARGE SCALE GENOMIC DNA]</scope>
    <source>
        <strain evidence="2">OK042</strain>
    </source>
</reference>
<dbReference type="GO" id="GO:0003700">
    <property type="term" value="F:DNA-binding transcription factor activity"/>
    <property type="evidence" value="ECO:0007669"/>
    <property type="project" value="InterPro"/>
</dbReference>
<dbReference type="Proteomes" id="UP000198915">
    <property type="component" value="Unassembled WGS sequence"/>
</dbReference>
<dbReference type="InterPro" id="IPR013368">
    <property type="entry name" value="YecD_YerC"/>
</dbReference>
<dbReference type="SUPFAM" id="SSF48295">
    <property type="entry name" value="TrpR-like"/>
    <property type="match status" value="1"/>
</dbReference>
<dbReference type="AlphaFoldDB" id="A0A1I3RC11"/>
<name>A0A1I3RC11_9BACL</name>
<evidence type="ECO:0000313" key="2">
    <source>
        <dbReference type="Proteomes" id="UP000198915"/>
    </source>
</evidence>
<dbReference type="Gene3D" id="1.10.1270.10">
    <property type="entry name" value="TrpR-like"/>
    <property type="match status" value="1"/>
</dbReference>
<dbReference type="PANTHER" id="PTHR40080">
    <property type="entry name" value="LMO1763 PROTEIN"/>
    <property type="match status" value="1"/>
</dbReference>
<evidence type="ECO:0000313" key="1">
    <source>
        <dbReference type="EMBL" id="SFJ43755.1"/>
    </source>
</evidence>
<keyword evidence="2" id="KW-1185">Reference proteome</keyword>
<dbReference type="InterPro" id="IPR010921">
    <property type="entry name" value="Trp_repressor/repl_initiator"/>
</dbReference>
<dbReference type="STRING" id="1884381.SAMN05518846_103363"/>